<keyword evidence="11" id="KW-1185">Reference proteome</keyword>
<evidence type="ECO:0000259" key="8">
    <source>
        <dbReference type="PROSITE" id="PS50110"/>
    </source>
</evidence>
<feature type="DNA-binding region" description="OmpR/PhoB-type" evidence="7">
    <location>
        <begin position="132"/>
        <end position="230"/>
    </location>
</feature>
<dbReference type="InterPro" id="IPR016032">
    <property type="entry name" value="Sig_transdc_resp-reg_C-effctor"/>
</dbReference>
<evidence type="ECO:0000259" key="9">
    <source>
        <dbReference type="PROSITE" id="PS51755"/>
    </source>
</evidence>
<evidence type="ECO:0000256" key="7">
    <source>
        <dbReference type="PROSITE-ProRule" id="PRU01091"/>
    </source>
</evidence>
<name>A0A1I5MRD0_9BACT</name>
<dbReference type="CDD" id="cd00383">
    <property type="entry name" value="trans_reg_C"/>
    <property type="match status" value="1"/>
</dbReference>
<dbReference type="Proteomes" id="UP000199306">
    <property type="component" value="Unassembled WGS sequence"/>
</dbReference>
<feature type="domain" description="Response regulatory" evidence="8">
    <location>
        <begin position="6"/>
        <end position="120"/>
    </location>
</feature>
<dbReference type="Gene3D" id="1.10.10.10">
    <property type="entry name" value="Winged helix-like DNA-binding domain superfamily/Winged helix DNA-binding domain"/>
    <property type="match status" value="1"/>
</dbReference>
<dbReference type="AlphaFoldDB" id="A0A1I5MRD0"/>
<keyword evidence="5" id="KW-0804">Transcription</keyword>
<dbReference type="GO" id="GO:0005829">
    <property type="term" value="C:cytosol"/>
    <property type="evidence" value="ECO:0007669"/>
    <property type="project" value="TreeGrafter"/>
</dbReference>
<reference evidence="10 11" key="1">
    <citation type="submission" date="2016-10" db="EMBL/GenBank/DDBJ databases">
        <authorList>
            <person name="de Groot N.N."/>
        </authorList>
    </citation>
    <scope>NUCLEOTIDE SEQUENCE [LARGE SCALE GENOMIC DNA]</scope>
    <source>
        <strain evidence="11">E92,LMG 26720,CCM 7988</strain>
    </source>
</reference>
<dbReference type="InterPro" id="IPR001867">
    <property type="entry name" value="OmpR/PhoB-type_DNA-bd"/>
</dbReference>
<evidence type="ECO:0000256" key="1">
    <source>
        <dbReference type="ARBA" id="ARBA00022553"/>
    </source>
</evidence>
<dbReference type="Pfam" id="PF00486">
    <property type="entry name" value="Trans_reg_C"/>
    <property type="match status" value="1"/>
</dbReference>
<dbReference type="FunFam" id="1.10.10.10:FF:000005">
    <property type="entry name" value="Two-component system response regulator"/>
    <property type="match status" value="1"/>
</dbReference>
<dbReference type="OrthoDB" id="5343479at2"/>
<accession>A0A1I5MRD0</accession>
<dbReference type="PANTHER" id="PTHR48111">
    <property type="entry name" value="REGULATOR OF RPOS"/>
    <property type="match status" value="1"/>
</dbReference>
<dbReference type="SUPFAM" id="SSF46894">
    <property type="entry name" value="C-terminal effector domain of the bipartite response regulators"/>
    <property type="match status" value="1"/>
</dbReference>
<dbReference type="InterPro" id="IPR039420">
    <property type="entry name" value="WalR-like"/>
</dbReference>
<dbReference type="InterPro" id="IPR036388">
    <property type="entry name" value="WH-like_DNA-bd_sf"/>
</dbReference>
<dbReference type="SMART" id="SM00448">
    <property type="entry name" value="REC"/>
    <property type="match status" value="1"/>
</dbReference>
<sequence length="232" mass="26627">MELKSKILLIEDDNRISETIVRGLVKNNFDVRAAFDGLIGLRMAISGNYDLIILDINLPLINGFEVCRNIREKKPFLPVLMLTAFGEIEDKIEGLEKGADDYLVKPFDFRELIARINALLRRAGQEPNKEGANILKVSDLEMNIDTKDVRRNGNHIDLTAKEFMLLEFLLKNKGKVLSKMDIAEKVWDLNFDTGTNIVEVYINYLRKKIDRDFEQKLIHTKTGLGYVLKDEV</sequence>
<dbReference type="InterPro" id="IPR001789">
    <property type="entry name" value="Sig_transdc_resp-reg_receiver"/>
</dbReference>
<dbReference type="PROSITE" id="PS51755">
    <property type="entry name" value="OMPR_PHOB"/>
    <property type="match status" value="1"/>
</dbReference>
<dbReference type="SUPFAM" id="SSF52172">
    <property type="entry name" value="CheY-like"/>
    <property type="match status" value="1"/>
</dbReference>
<protein>
    <submittedName>
        <fullName evidence="10">DNA-binding response regulator, OmpR family, contains REC and winged-helix (WHTH) domain</fullName>
    </submittedName>
</protein>
<evidence type="ECO:0000313" key="10">
    <source>
        <dbReference type="EMBL" id="SFP11506.1"/>
    </source>
</evidence>
<proteinExistence type="predicted"/>
<dbReference type="InterPro" id="IPR011006">
    <property type="entry name" value="CheY-like_superfamily"/>
</dbReference>
<evidence type="ECO:0000313" key="11">
    <source>
        <dbReference type="Proteomes" id="UP000199306"/>
    </source>
</evidence>
<dbReference type="RefSeq" id="WP_092011248.1">
    <property type="nucleotide sequence ID" value="NZ_FOXH01000001.1"/>
</dbReference>
<dbReference type="GO" id="GO:0006355">
    <property type="term" value="P:regulation of DNA-templated transcription"/>
    <property type="evidence" value="ECO:0007669"/>
    <property type="project" value="InterPro"/>
</dbReference>
<dbReference type="Gene3D" id="6.10.250.690">
    <property type="match status" value="1"/>
</dbReference>
<dbReference type="PROSITE" id="PS50110">
    <property type="entry name" value="RESPONSE_REGULATORY"/>
    <property type="match status" value="1"/>
</dbReference>
<keyword evidence="3" id="KW-0805">Transcription regulation</keyword>
<dbReference type="STRING" id="1079859.SAMN04515674_101394"/>
<dbReference type="GO" id="GO:0000156">
    <property type="term" value="F:phosphorelay response regulator activity"/>
    <property type="evidence" value="ECO:0007669"/>
    <property type="project" value="TreeGrafter"/>
</dbReference>
<dbReference type="PANTHER" id="PTHR48111:SF22">
    <property type="entry name" value="REGULATOR OF RPOS"/>
    <property type="match status" value="1"/>
</dbReference>
<keyword evidence="4 7" id="KW-0238">DNA-binding</keyword>
<dbReference type="FunFam" id="3.40.50.2300:FF:000001">
    <property type="entry name" value="DNA-binding response regulator PhoB"/>
    <property type="match status" value="1"/>
</dbReference>
<evidence type="ECO:0000256" key="6">
    <source>
        <dbReference type="PROSITE-ProRule" id="PRU00169"/>
    </source>
</evidence>
<dbReference type="GO" id="GO:0032993">
    <property type="term" value="C:protein-DNA complex"/>
    <property type="evidence" value="ECO:0007669"/>
    <property type="project" value="TreeGrafter"/>
</dbReference>
<dbReference type="SMART" id="SM00862">
    <property type="entry name" value="Trans_reg_C"/>
    <property type="match status" value="1"/>
</dbReference>
<gene>
    <name evidence="10" type="ORF">SAMN04515674_101394</name>
</gene>
<dbReference type="GO" id="GO:0000976">
    <property type="term" value="F:transcription cis-regulatory region binding"/>
    <property type="evidence" value="ECO:0007669"/>
    <property type="project" value="TreeGrafter"/>
</dbReference>
<evidence type="ECO:0000256" key="3">
    <source>
        <dbReference type="ARBA" id="ARBA00023015"/>
    </source>
</evidence>
<organism evidence="10 11">
    <name type="scientific">Pseudarcicella hirudinis</name>
    <dbReference type="NCBI Taxonomy" id="1079859"/>
    <lineage>
        <taxon>Bacteria</taxon>
        <taxon>Pseudomonadati</taxon>
        <taxon>Bacteroidota</taxon>
        <taxon>Cytophagia</taxon>
        <taxon>Cytophagales</taxon>
        <taxon>Flectobacillaceae</taxon>
        <taxon>Pseudarcicella</taxon>
    </lineage>
</organism>
<keyword evidence="1 6" id="KW-0597">Phosphoprotein</keyword>
<feature type="modified residue" description="4-aspartylphosphate" evidence="6">
    <location>
        <position position="55"/>
    </location>
</feature>
<dbReference type="EMBL" id="FOXH01000001">
    <property type="protein sequence ID" value="SFP11506.1"/>
    <property type="molecule type" value="Genomic_DNA"/>
</dbReference>
<dbReference type="Pfam" id="PF00072">
    <property type="entry name" value="Response_reg"/>
    <property type="match status" value="1"/>
</dbReference>
<feature type="domain" description="OmpR/PhoB-type" evidence="9">
    <location>
        <begin position="132"/>
        <end position="230"/>
    </location>
</feature>
<keyword evidence="2" id="KW-0902">Two-component regulatory system</keyword>
<evidence type="ECO:0000256" key="2">
    <source>
        <dbReference type="ARBA" id="ARBA00023012"/>
    </source>
</evidence>
<evidence type="ECO:0000256" key="5">
    <source>
        <dbReference type="ARBA" id="ARBA00023163"/>
    </source>
</evidence>
<evidence type="ECO:0000256" key="4">
    <source>
        <dbReference type="ARBA" id="ARBA00023125"/>
    </source>
</evidence>
<dbReference type="Gene3D" id="3.40.50.2300">
    <property type="match status" value="1"/>
</dbReference>